<protein>
    <recommendedName>
        <fullName evidence="3">DUF1127 domain-containing protein</fullName>
    </recommendedName>
</protein>
<organism evidence="1 2">
    <name type="scientific">Ferirhizobium litorale</name>
    <dbReference type="NCBI Taxonomy" id="2927786"/>
    <lineage>
        <taxon>Bacteria</taxon>
        <taxon>Pseudomonadati</taxon>
        <taxon>Pseudomonadota</taxon>
        <taxon>Alphaproteobacteria</taxon>
        <taxon>Hyphomicrobiales</taxon>
        <taxon>Rhizobiaceae</taxon>
        <taxon>Ferirhizobium</taxon>
    </lineage>
</organism>
<reference evidence="1" key="1">
    <citation type="submission" date="2022-03" db="EMBL/GenBank/DDBJ databases">
        <title>Fererhizobium litorale gen. nov., sp. nov., isolated from sandy sediments of the Sea of Japan seashore.</title>
        <authorList>
            <person name="Romanenko L."/>
            <person name="Kurilenko V."/>
            <person name="Otstavnykh N."/>
            <person name="Svetashev V."/>
            <person name="Tekutyeva L."/>
            <person name="Isaeva M."/>
            <person name="Mikhailov V."/>
        </authorList>
    </citation>
    <scope>NUCLEOTIDE SEQUENCE</scope>
    <source>
        <strain evidence="1">KMM 9576</strain>
    </source>
</reference>
<evidence type="ECO:0008006" key="3">
    <source>
        <dbReference type="Google" id="ProtNLM"/>
    </source>
</evidence>
<proteinExistence type="predicted"/>
<keyword evidence="2" id="KW-1185">Reference proteome</keyword>
<accession>A0AAE3QI10</accession>
<evidence type="ECO:0000313" key="2">
    <source>
        <dbReference type="Proteomes" id="UP001161580"/>
    </source>
</evidence>
<comment type="caution">
    <text evidence="1">The sequence shown here is derived from an EMBL/GenBank/DDBJ whole genome shotgun (WGS) entry which is preliminary data.</text>
</comment>
<gene>
    <name evidence="1" type="ORF">MRS75_15400</name>
</gene>
<dbReference type="AlphaFoldDB" id="A0AAE3QI10"/>
<name>A0AAE3QI10_9HYPH</name>
<dbReference type="EMBL" id="JALDYZ010000008">
    <property type="protein sequence ID" value="MDI7923463.1"/>
    <property type="molecule type" value="Genomic_DNA"/>
</dbReference>
<sequence length="73" mass="8428">MATFSVHHTGSTSTWSLPSAIHAFRPVERLASHILAQWRRWQTERAIEALPFDVRKDIGWRTSGNDDIVKQKQ</sequence>
<dbReference type="RefSeq" id="WP_311787952.1">
    <property type="nucleotide sequence ID" value="NZ_JALDYY010000012.1"/>
</dbReference>
<dbReference type="Proteomes" id="UP001161580">
    <property type="component" value="Unassembled WGS sequence"/>
</dbReference>
<evidence type="ECO:0000313" key="1">
    <source>
        <dbReference type="EMBL" id="MDI7923463.1"/>
    </source>
</evidence>